<gene>
    <name evidence="2" type="ORF">OZSIB_1955</name>
</gene>
<proteinExistence type="predicted"/>
<name>A0A367ZJ89_9BACT</name>
<dbReference type="PANTHER" id="PTHR39209:SF2">
    <property type="entry name" value="CYTOPLASMIC PROTEIN"/>
    <property type="match status" value="1"/>
</dbReference>
<comment type="caution">
    <text evidence="2">The sequence shown here is derived from an EMBL/GenBank/DDBJ whole genome shotgun (WGS) entry which is preliminary data.</text>
</comment>
<dbReference type="Pfam" id="PF03483">
    <property type="entry name" value="B3_4"/>
    <property type="match status" value="1"/>
</dbReference>
<dbReference type="AlphaFoldDB" id="A0A367ZJ89"/>
<dbReference type="SUPFAM" id="SSF56037">
    <property type="entry name" value="PheT/TilS domain"/>
    <property type="match status" value="1"/>
</dbReference>
<dbReference type="InterPro" id="IPR005146">
    <property type="entry name" value="B3/B4_tRNA-bd"/>
</dbReference>
<evidence type="ECO:0000313" key="2">
    <source>
        <dbReference type="EMBL" id="RCK77917.1"/>
    </source>
</evidence>
<accession>A0A367ZJ89</accession>
<dbReference type="GO" id="GO:0003723">
    <property type="term" value="F:RNA binding"/>
    <property type="evidence" value="ECO:0007669"/>
    <property type="project" value="InterPro"/>
</dbReference>
<dbReference type="GO" id="GO:0004826">
    <property type="term" value="F:phenylalanine-tRNA ligase activity"/>
    <property type="evidence" value="ECO:0007669"/>
    <property type="project" value="InterPro"/>
</dbReference>
<protein>
    <recommendedName>
        <fullName evidence="1">B3/B4 tRNA-binding domain-containing protein</fullName>
    </recommendedName>
</protein>
<reference evidence="2 3" key="1">
    <citation type="submission" date="2018-05" db="EMBL/GenBank/DDBJ databases">
        <title>A metagenomic window into the 2 km-deep terrestrial subsurface aquifer revealed taxonomically and functionally diverse microbial community comprising novel uncultured bacterial lineages.</title>
        <authorList>
            <person name="Kadnikov V.V."/>
            <person name="Mardanov A.V."/>
            <person name="Beletsky A.V."/>
            <person name="Banks D."/>
            <person name="Pimenov N.V."/>
            <person name="Frank Y.A."/>
            <person name="Karnachuk O.V."/>
            <person name="Ravin N.V."/>
        </authorList>
    </citation>
    <scope>NUCLEOTIDE SEQUENCE [LARGE SCALE GENOMIC DNA]</scope>
    <source>
        <strain evidence="2">BY5</strain>
    </source>
</reference>
<evidence type="ECO:0000259" key="1">
    <source>
        <dbReference type="Pfam" id="PF03483"/>
    </source>
</evidence>
<evidence type="ECO:0000313" key="3">
    <source>
        <dbReference type="Proteomes" id="UP000252355"/>
    </source>
</evidence>
<dbReference type="Proteomes" id="UP000252355">
    <property type="component" value="Unassembled WGS sequence"/>
</dbReference>
<dbReference type="InterPro" id="IPR020825">
    <property type="entry name" value="Phe-tRNA_synthase-like_B3/B4"/>
</dbReference>
<dbReference type="PANTHER" id="PTHR39209">
    <property type="match status" value="1"/>
</dbReference>
<sequence length="226" mass="24679">MNTTLLFSLPPSQLRVGLIEADGLQVGPSPAEYLREIAAEIKPLLEPGWVYPDHLQKGIRSLLKSFGFHPSGRNRPASEFLVKDLQARGSFHAINNVVDINNHLSLVSHLPISIIDLERTGDRLCLRLGGEHEEYVFNREGQVLALKHLLVIARAEGDHAAVGSPVKDSQATKITETTRRAFGVIYTAATITPEGELAALLQRFADLLKGRAGAATAVWKIVDGPR</sequence>
<dbReference type="EMBL" id="QOQW01000030">
    <property type="protein sequence ID" value="RCK77917.1"/>
    <property type="molecule type" value="Genomic_DNA"/>
</dbReference>
<feature type="domain" description="B3/B4 tRNA-binding" evidence="1">
    <location>
        <begin position="74"/>
        <end position="182"/>
    </location>
</feature>
<dbReference type="Gene3D" id="3.50.40.10">
    <property type="entry name" value="Phenylalanyl-trna Synthetase, Chain B, domain 3"/>
    <property type="match status" value="1"/>
</dbReference>
<organism evidence="2 3">
    <name type="scientific">Candidatus Ozemobacter sibiricus</name>
    <dbReference type="NCBI Taxonomy" id="2268124"/>
    <lineage>
        <taxon>Bacteria</taxon>
        <taxon>Candidatus Ozemobacteria</taxon>
        <taxon>Candidatus Ozemobacterales</taxon>
        <taxon>Candidatus Ozemobacteraceae</taxon>
        <taxon>Candidatus Ozemobacter</taxon>
    </lineage>
</organism>